<dbReference type="SUPFAM" id="SSF48452">
    <property type="entry name" value="TPR-like"/>
    <property type="match status" value="1"/>
</dbReference>
<dbReference type="RefSeq" id="WP_093588466.1">
    <property type="nucleotide sequence ID" value="NZ_FOYL01000001.1"/>
</dbReference>
<feature type="region of interest" description="Disordered" evidence="1">
    <location>
        <begin position="351"/>
        <end position="386"/>
    </location>
</feature>
<evidence type="ECO:0000313" key="3">
    <source>
        <dbReference type="EMBL" id="SFR00016.1"/>
    </source>
</evidence>
<proteinExistence type="predicted"/>
<dbReference type="InterPro" id="IPR011990">
    <property type="entry name" value="TPR-like_helical_dom_sf"/>
</dbReference>
<reference evidence="4" key="1">
    <citation type="submission" date="2016-10" db="EMBL/GenBank/DDBJ databases">
        <authorList>
            <person name="Varghese N."/>
            <person name="Submissions S."/>
        </authorList>
    </citation>
    <scope>NUCLEOTIDE SEQUENCE [LARGE SCALE GENOMIC DNA]</scope>
    <source>
        <strain evidence="4">DSM 44232</strain>
    </source>
</reference>
<dbReference type="Proteomes" id="UP000198583">
    <property type="component" value="Unassembled WGS sequence"/>
</dbReference>
<dbReference type="Pfam" id="PF12770">
    <property type="entry name" value="CHAT"/>
    <property type="match status" value="1"/>
</dbReference>
<feature type="compositionally biased region" description="Basic and acidic residues" evidence="1">
    <location>
        <begin position="351"/>
        <end position="376"/>
    </location>
</feature>
<evidence type="ECO:0000256" key="1">
    <source>
        <dbReference type="SAM" id="MobiDB-lite"/>
    </source>
</evidence>
<dbReference type="Gene3D" id="1.25.40.10">
    <property type="entry name" value="Tetratricopeptide repeat domain"/>
    <property type="match status" value="2"/>
</dbReference>
<dbReference type="EMBL" id="FOYL01000001">
    <property type="protein sequence ID" value="SFR00016.1"/>
    <property type="molecule type" value="Genomic_DNA"/>
</dbReference>
<protein>
    <submittedName>
        <fullName evidence="3">CHAT domain-containing protein</fullName>
    </submittedName>
</protein>
<accession>A0A1I6D3H1</accession>
<dbReference type="OrthoDB" id="3206999at2"/>
<feature type="domain" description="CHAT" evidence="2">
    <location>
        <begin position="1087"/>
        <end position="1362"/>
    </location>
</feature>
<dbReference type="STRING" id="84724.SAMN04488564_101992"/>
<name>A0A1I6D3H1_9PSEU</name>
<keyword evidence="4" id="KW-1185">Reference proteome</keyword>
<organism evidence="3 4">
    <name type="scientific">Lentzea waywayandensis</name>
    <dbReference type="NCBI Taxonomy" id="84724"/>
    <lineage>
        <taxon>Bacteria</taxon>
        <taxon>Bacillati</taxon>
        <taxon>Actinomycetota</taxon>
        <taxon>Actinomycetes</taxon>
        <taxon>Pseudonocardiales</taxon>
        <taxon>Pseudonocardiaceae</taxon>
        <taxon>Lentzea</taxon>
    </lineage>
</organism>
<gene>
    <name evidence="3" type="ORF">SAMN04488564_101992</name>
</gene>
<sequence length="1363" mass="147668">MRKLLTAVRRRSAAYLKRGDVDAVLSAKALTESGRLWTTAQAECGRRPVPLQVVNAVAWLHWCRHLALTPGGGRDDHQLAVALFRSVHAVNSALVPAELRALLAIETPATTEIVQADRADEAGDLGERGAQLLMRSRKRNDLADAIGLLRRAVDRGGNDHPERHMWLGNLGIALYTRFKRSGVRADLDEAVAWSRGAVETVPARHAYRAAHLLNFGKVLREHGDLDAAIASFRAAIASPTAPGEVRRMCRLPLAGALHQRYSHSKDPAELDAIILAWRAALEVKQTDDERSSALTNLSVALCTRHGLSPSPEDADAALAAARSAAEIMPDDLRLTVLANLVSALALHLDRPDGENLEPRSDRDLPDKPTRHPHEPSEGSPAPHLDEQVGRHLVDELVKTAREALATAPPDDWRRVGLVEHLGGALWRRYLDRRASGDLVEVIACARAVVEASPEDGDRRASALAYLTNALNARLTASEEGDDLTAAVADGRWLLDATGAEEPERAARLGHLGRAHHLRFLRLGEMAELDIAITLFREAVDAALPDQQAAVSAGLGEALTRRFTVLGRLDDLIAAVAHTRAAVATVRGDHPARPEVLSLFSEALRHRYHRLGDPADLDAAVEHAQASVDATDRDDPARASRLGSLNNALQFRYGRTRDRDDLDRAIAGNVEAAGLGTEHLPAARSNLGGSLLIRYRDGGDPADLDAAITHMSWVIDHAAADDSDRAAYLCNLGFALHARFGERGDAADLEAAVAHHEAAVATGDGHRGQELFLHNLATALWERFERSGDEAEAAAVLDALRRAAAIEIAPTAERVGHSRRRGDLAAHLGRWQEAADSYARAVALLPLMAWRGLDRDGRQGRLAWWGGAAADAAACAITTGEVERAVVLLEQGRGVSWSQLLDMRTDLSALRRVRPELADRLAAVGAELTDEPALEPGLAPRGDLEVAVDRRIAAAHEWEELVAQVRAVDGFADFLLPPPPEILSAAAERGPVVIVNVSQWRCDALLVRADGVHACALPDLTLSEVVARAERYLVVLGEAEAADLRHAEARQPVPDEFPRAAARRLLDAGRAVEEAHERVDHLLADLQAWMWDAIAEPVLDALGLTATPTGDVATWPRVWWCPTGPLTLLPLHTAGRHGDGHRTVLDRVVSSYSPSLRALLQARRPDVAADPASDRLLLVDVPDAHGMAHIDSKAEREALLRGFPGDAHTVLDTTTAVRAALPHHRWAHFSCHGDQDLRDPSRGGLRLRDGVLTVADLSNGRCRGDFAGLSACKTAVGGVHLLDEVITLAAALHHTGFRHVVAALWSIDGDTSSEVFSTLYGRIAAHGRVDHERAPAELHEVVRRIRDRRPDWPHRWTPFAHIGP</sequence>
<evidence type="ECO:0000313" key="4">
    <source>
        <dbReference type="Proteomes" id="UP000198583"/>
    </source>
</evidence>
<dbReference type="InterPro" id="IPR024983">
    <property type="entry name" value="CHAT_dom"/>
</dbReference>
<evidence type="ECO:0000259" key="2">
    <source>
        <dbReference type="Pfam" id="PF12770"/>
    </source>
</evidence>